<comment type="caution">
    <text evidence="1">The sequence shown here is derived from an EMBL/GenBank/DDBJ whole genome shotgun (WGS) entry which is preliminary data.</text>
</comment>
<organism evidence="1 2">
    <name type="scientific">Moniliophthora roreri</name>
    <name type="common">Frosty pod rot fungus</name>
    <name type="synonym">Monilia roreri</name>
    <dbReference type="NCBI Taxonomy" id="221103"/>
    <lineage>
        <taxon>Eukaryota</taxon>
        <taxon>Fungi</taxon>
        <taxon>Dikarya</taxon>
        <taxon>Basidiomycota</taxon>
        <taxon>Agaricomycotina</taxon>
        <taxon>Agaricomycetes</taxon>
        <taxon>Agaricomycetidae</taxon>
        <taxon>Agaricales</taxon>
        <taxon>Marasmiineae</taxon>
        <taxon>Marasmiaceae</taxon>
        <taxon>Moniliophthora</taxon>
    </lineage>
</organism>
<accession>A0A0W0F536</accession>
<name>A0A0W0F536_MONRR</name>
<dbReference type="AlphaFoldDB" id="A0A0W0F536"/>
<proteinExistence type="predicted"/>
<dbReference type="Proteomes" id="UP000054988">
    <property type="component" value="Unassembled WGS sequence"/>
</dbReference>
<reference evidence="1 2" key="1">
    <citation type="submission" date="2015-12" db="EMBL/GenBank/DDBJ databases">
        <title>Draft genome sequence of Moniliophthora roreri, the causal agent of frosty pod rot of cacao.</title>
        <authorList>
            <person name="Aime M.C."/>
            <person name="Diaz-Valderrama J.R."/>
            <person name="Kijpornyongpan T."/>
            <person name="Phillips-Mora W."/>
        </authorList>
    </citation>
    <scope>NUCLEOTIDE SEQUENCE [LARGE SCALE GENOMIC DNA]</scope>
    <source>
        <strain evidence="1 2">MCA 2952</strain>
    </source>
</reference>
<protein>
    <submittedName>
        <fullName evidence="1">Uncharacterized protein</fullName>
    </submittedName>
</protein>
<gene>
    <name evidence="1" type="ORF">WG66_16005</name>
</gene>
<dbReference type="EMBL" id="LATX01002325">
    <property type="protein sequence ID" value="KTB31416.1"/>
    <property type="molecule type" value="Genomic_DNA"/>
</dbReference>
<evidence type="ECO:0000313" key="2">
    <source>
        <dbReference type="Proteomes" id="UP000054988"/>
    </source>
</evidence>
<sequence>MTFWVGTKAPFESPPGITFTVSMVVFGDSKLRRIFLHGYWTRDGSVSWALHLKEEPKLLDAHLPGYRLKERNAQHVDRLVPSFNNEDIVKGKVWDCESWKDLLLFEFKVQHGFRVKLEPVEIIINNSASPTQAYAFIWDNDWVDPGRDPVKPEDTVAAVPEIGGSLVKQEKTLPFFFHDSILQDVFNHLGPLKLPSRVAYIVEYKPTTFGPRCGLSKVPNFERPPCRYQSPVERQSM</sequence>
<evidence type="ECO:0000313" key="1">
    <source>
        <dbReference type="EMBL" id="KTB31416.1"/>
    </source>
</evidence>